<keyword evidence="3 5" id="KW-1133">Transmembrane helix</keyword>
<sequence>MTGFFDQLQFWHWLILALLFAGIEMLSPGFFFIWLGGAALLLGLITLVISSMGWEVQLILFALFAAASVMAWYKFGRKLPGETDDATLNRRGDSLVGRTGALVEPIVNGRGRVKIDDSVWSAEGEDAPVGAKILVTGVRGAVLTVERRL</sequence>
<keyword evidence="2 5" id="KW-0812">Transmembrane</keyword>
<dbReference type="InterPro" id="IPR002810">
    <property type="entry name" value="NfeD-like_C"/>
</dbReference>
<evidence type="ECO:0000256" key="3">
    <source>
        <dbReference type="ARBA" id="ARBA00022989"/>
    </source>
</evidence>
<dbReference type="InterPro" id="IPR012340">
    <property type="entry name" value="NA-bd_OB-fold"/>
</dbReference>
<evidence type="ECO:0000256" key="2">
    <source>
        <dbReference type="ARBA" id="ARBA00022692"/>
    </source>
</evidence>
<feature type="transmembrane region" description="Helical" evidence="5">
    <location>
        <begin position="56"/>
        <end position="73"/>
    </location>
</feature>
<evidence type="ECO:0000256" key="1">
    <source>
        <dbReference type="ARBA" id="ARBA00004141"/>
    </source>
</evidence>
<protein>
    <submittedName>
        <fullName evidence="7">NfeD family protein</fullName>
    </submittedName>
</protein>
<evidence type="ECO:0000256" key="5">
    <source>
        <dbReference type="SAM" id="Phobius"/>
    </source>
</evidence>
<proteinExistence type="predicted"/>
<dbReference type="PANTHER" id="PTHR33507">
    <property type="entry name" value="INNER MEMBRANE PROTEIN YBBJ"/>
    <property type="match status" value="1"/>
</dbReference>
<keyword evidence="8" id="KW-1185">Reference proteome</keyword>
<organism evidence="7 8">
    <name type="scientific">Dongia sedimenti</name>
    <dbReference type="NCBI Taxonomy" id="3064282"/>
    <lineage>
        <taxon>Bacteria</taxon>
        <taxon>Pseudomonadati</taxon>
        <taxon>Pseudomonadota</taxon>
        <taxon>Alphaproteobacteria</taxon>
        <taxon>Rhodospirillales</taxon>
        <taxon>Dongiaceae</taxon>
        <taxon>Dongia</taxon>
    </lineage>
</organism>
<dbReference type="EMBL" id="JAUYVI010000007">
    <property type="protein sequence ID" value="MDQ7250612.1"/>
    <property type="molecule type" value="Genomic_DNA"/>
</dbReference>
<evidence type="ECO:0000313" key="7">
    <source>
        <dbReference type="EMBL" id="MDQ7250612.1"/>
    </source>
</evidence>
<reference evidence="8" key="1">
    <citation type="submission" date="2023-08" db="EMBL/GenBank/DDBJ databases">
        <title>Rhodospirillaceae gen. nov., a novel taxon isolated from the Yangtze River Yuezi River estuary sludge.</title>
        <authorList>
            <person name="Ruan L."/>
        </authorList>
    </citation>
    <scope>NUCLEOTIDE SEQUENCE [LARGE SCALE GENOMIC DNA]</scope>
    <source>
        <strain evidence="8">R-7</strain>
    </source>
</reference>
<name>A0ABU0YSC5_9PROT</name>
<comment type="caution">
    <text evidence="7">The sequence shown here is derived from an EMBL/GenBank/DDBJ whole genome shotgun (WGS) entry which is preliminary data.</text>
</comment>
<feature type="domain" description="NfeD-like C-terminal" evidence="6">
    <location>
        <begin position="93"/>
        <end position="147"/>
    </location>
</feature>
<dbReference type="InterPro" id="IPR052165">
    <property type="entry name" value="Membrane_assoc_protease"/>
</dbReference>
<dbReference type="Gene3D" id="2.40.50.140">
    <property type="entry name" value="Nucleic acid-binding proteins"/>
    <property type="match status" value="1"/>
</dbReference>
<comment type="subcellular location">
    <subcellularLocation>
        <location evidence="1">Membrane</location>
        <topology evidence="1">Multi-pass membrane protein</topology>
    </subcellularLocation>
</comment>
<dbReference type="SUPFAM" id="SSF141322">
    <property type="entry name" value="NfeD domain-like"/>
    <property type="match status" value="1"/>
</dbReference>
<evidence type="ECO:0000256" key="4">
    <source>
        <dbReference type="ARBA" id="ARBA00023136"/>
    </source>
</evidence>
<keyword evidence="4 5" id="KW-0472">Membrane</keyword>
<evidence type="ECO:0000259" key="6">
    <source>
        <dbReference type="Pfam" id="PF01957"/>
    </source>
</evidence>
<dbReference type="PANTHER" id="PTHR33507:SF3">
    <property type="entry name" value="INNER MEMBRANE PROTEIN YBBJ"/>
    <property type="match status" value="1"/>
</dbReference>
<dbReference type="Pfam" id="PF01957">
    <property type="entry name" value="NfeD"/>
    <property type="match status" value="1"/>
</dbReference>
<evidence type="ECO:0000313" key="8">
    <source>
        <dbReference type="Proteomes" id="UP001230156"/>
    </source>
</evidence>
<accession>A0ABU0YSC5</accession>
<dbReference type="RefSeq" id="WP_379960104.1">
    <property type="nucleotide sequence ID" value="NZ_JAUYVI010000007.1"/>
</dbReference>
<gene>
    <name evidence="7" type="ORF">Q8A70_23185</name>
</gene>
<dbReference type="Proteomes" id="UP001230156">
    <property type="component" value="Unassembled WGS sequence"/>
</dbReference>